<name>A0A085ZQF2_9FLAO</name>
<accession>A0A085ZQF2</accession>
<organism evidence="1 2">
    <name type="scientific">Flavobacterium reichenbachii</name>
    <dbReference type="NCBI Taxonomy" id="362418"/>
    <lineage>
        <taxon>Bacteria</taxon>
        <taxon>Pseudomonadati</taxon>
        <taxon>Bacteroidota</taxon>
        <taxon>Flavobacteriia</taxon>
        <taxon>Flavobacteriales</taxon>
        <taxon>Flavobacteriaceae</taxon>
        <taxon>Flavobacterium</taxon>
    </lineage>
</organism>
<dbReference type="OrthoDB" id="1364249at2"/>
<protein>
    <submittedName>
        <fullName evidence="1">Uncharacterized protein</fullName>
    </submittedName>
</protein>
<dbReference type="STRING" id="362418.IW19_14625"/>
<reference evidence="1 2" key="1">
    <citation type="submission" date="2014-07" db="EMBL/GenBank/DDBJ databases">
        <title>Genome of Flavobacterium reichenbachii LMG 25512.</title>
        <authorList>
            <person name="Stropko S.J."/>
            <person name="Pipes S.E."/>
            <person name="Newman J.D."/>
        </authorList>
    </citation>
    <scope>NUCLEOTIDE SEQUENCE [LARGE SCALE GENOMIC DNA]</scope>
    <source>
        <strain evidence="1 2">LMG 25512</strain>
    </source>
</reference>
<evidence type="ECO:0000313" key="1">
    <source>
        <dbReference type="EMBL" id="KFF06666.1"/>
    </source>
</evidence>
<dbReference type="EMBL" id="JPRL01000001">
    <property type="protein sequence ID" value="KFF06666.1"/>
    <property type="molecule type" value="Genomic_DNA"/>
</dbReference>
<gene>
    <name evidence="1" type="ORF">IW19_14625</name>
</gene>
<dbReference type="AlphaFoldDB" id="A0A085ZQF2"/>
<dbReference type="RefSeq" id="WP_035685338.1">
    <property type="nucleotide sequence ID" value="NZ_JPRL01000001.1"/>
</dbReference>
<proteinExistence type="predicted"/>
<comment type="caution">
    <text evidence="1">The sequence shown here is derived from an EMBL/GenBank/DDBJ whole genome shotgun (WGS) entry which is preliminary data.</text>
</comment>
<evidence type="ECO:0000313" key="2">
    <source>
        <dbReference type="Proteomes" id="UP000028715"/>
    </source>
</evidence>
<sequence>MEFNENSRKSYMPIEPDIHEQLNWDYDLIVSCLEYIRNEIPHILKIDSDKVEVFLVSFYNFLGQHYPAIGIRNKPDLKENIELDFFEIEEKVENWLTNLGIENLKQKAKDIKVIDWKTLEILKEYPKF</sequence>
<keyword evidence="2" id="KW-1185">Reference proteome</keyword>
<dbReference type="Proteomes" id="UP000028715">
    <property type="component" value="Unassembled WGS sequence"/>
</dbReference>
<dbReference type="eggNOG" id="ENOG502ZXS9">
    <property type="taxonomic scope" value="Bacteria"/>
</dbReference>